<dbReference type="PANTHER" id="PTHR30408:SF12">
    <property type="entry name" value="TYPE I RESTRICTION ENZYME MJAVIII SPECIFICITY SUBUNIT"/>
    <property type="match status" value="1"/>
</dbReference>
<evidence type="ECO:0000313" key="5">
    <source>
        <dbReference type="EMBL" id="OLR94850.1"/>
    </source>
</evidence>
<dbReference type="Proteomes" id="UP000186040">
    <property type="component" value="Unassembled WGS sequence"/>
</dbReference>
<protein>
    <recommendedName>
        <fullName evidence="4">Type I restriction modification DNA specificity domain-containing protein</fullName>
    </recommendedName>
</protein>
<dbReference type="SUPFAM" id="SSF116734">
    <property type="entry name" value="DNA methylase specificity domain"/>
    <property type="match status" value="2"/>
</dbReference>
<comment type="caution">
    <text evidence="5">The sequence shown here is derived from an EMBL/GenBank/DDBJ whole genome shotgun (WGS) entry which is preliminary data.</text>
</comment>
<evidence type="ECO:0000259" key="4">
    <source>
        <dbReference type="Pfam" id="PF01420"/>
    </source>
</evidence>
<dbReference type="InterPro" id="IPR000055">
    <property type="entry name" value="Restrct_endonuc_typeI_TRD"/>
</dbReference>
<dbReference type="EMBL" id="MKQR01000006">
    <property type="protein sequence ID" value="OLR94850.1"/>
    <property type="molecule type" value="Genomic_DNA"/>
</dbReference>
<dbReference type="GO" id="GO:0009307">
    <property type="term" value="P:DNA restriction-modification system"/>
    <property type="evidence" value="ECO:0007669"/>
    <property type="project" value="UniProtKB-KW"/>
</dbReference>
<comment type="similarity">
    <text evidence="1">Belongs to the type-I restriction system S methylase family.</text>
</comment>
<gene>
    <name evidence="5" type="ORF">BJP25_09500</name>
</gene>
<proteinExistence type="inferred from homology"/>
<accession>A0A1Q9LS61</accession>
<keyword evidence="2" id="KW-0680">Restriction system</keyword>
<keyword evidence="3" id="KW-0238">DNA-binding</keyword>
<evidence type="ECO:0000256" key="1">
    <source>
        <dbReference type="ARBA" id="ARBA00010923"/>
    </source>
</evidence>
<dbReference type="AlphaFoldDB" id="A0A1Q9LS61"/>
<evidence type="ECO:0000256" key="2">
    <source>
        <dbReference type="ARBA" id="ARBA00022747"/>
    </source>
</evidence>
<dbReference type="InterPro" id="IPR052021">
    <property type="entry name" value="Type-I_RS_S_subunit"/>
</dbReference>
<feature type="domain" description="Type I restriction modification DNA specificity" evidence="4">
    <location>
        <begin position="2"/>
        <end position="136"/>
    </location>
</feature>
<sequence>MAGGIPWVAISDMSNRAEVTTTARQVTPAGVAAARLTVAPAGTLLFSVYASIGHAAVLGRAAAWNQAILGITPTDPGTDTRFLRYALLATRERLPAQARGTTQDNLTAELVRNLLLPHPDPATQRRVADALDAATADLDALARSHARELALVDDRTRTHLVAALDRPGGEGRRVPVKHLFEPERAGAWGADPDGGPDDVLCVRVADFDRRTLTAGAAATTHRRLTPDQLRTRALRPGDVLLERSGGGGKTPVGFAVSYDGPPGTRATTSNFVSILRPRPHVHPRYAALLLAARYHAGRTAAHTKQTTGIQNLDSSAYLSAAAHVPPAAAQARTAAEVDERLTAAAAHRTATERQLALIAERRHTLIATAVTGALDLSTARP</sequence>
<dbReference type="Gene3D" id="3.90.220.20">
    <property type="entry name" value="DNA methylase specificity domains"/>
    <property type="match status" value="2"/>
</dbReference>
<dbReference type="GO" id="GO:0003677">
    <property type="term" value="F:DNA binding"/>
    <property type="evidence" value="ECO:0007669"/>
    <property type="project" value="UniProtKB-KW"/>
</dbReference>
<evidence type="ECO:0000256" key="3">
    <source>
        <dbReference type="ARBA" id="ARBA00023125"/>
    </source>
</evidence>
<dbReference type="InterPro" id="IPR044946">
    <property type="entry name" value="Restrct_endonuc_typeI_TRD_sf"/>
</dbReference>
<reference evidence="5 6" key="1">
    <citation type="submission" date="2016-10" db="EMBL/GenBank/DDBJ databases">
        <title>The Draft Genome Sequence of Actinokineospora bangkokensis 44EHWT reveals the biosynthetic pathway of antifungal compounds Thailandins with unusual extender unit butylmalonyl-CoA.</title>
        <authorList>
            <person name="Greule A."/>
            <person name="Intra B."/>
            <person name="Flemming S."/>
            <person name="Rommel M.G."/>
            <person name="Panbangred W."/>
            <person name="Bechthold A."/>
        </authorList>
    </citation>
    <scope>NUCLEOTIDE SEQUENCE [LARGE SCALE GENOMIC DNA]</scope>
    <source>
        <strain evidence="5 6">44EHW</strain>
    </source>
</reference>
<dbReference type="Pfam" id="PF01420">
    <property type="entry name" value="Methylase_S"/>
    <property type="match status" value="1"/>
</dbReference>
<dbReference type="PANTHER" id="PTHR30408">
    <property type="entry name" value="TYPE-1 RESTRICTION ENZYME ECOKI SPECIFICITY PROTEIN"/>
    <property type="match status" value="1"/>
</dbReference>
<evidence type="ECO:0000313" key="6">
    <source>
        <dbReference type="Proteomes" id="UP000186040"/>
    </source>
</evidence>
<dbReference type="STRING" id="1193682.BJP25_09500"/>
<name>A0A1Q9LS61_9PSEU</name>
<keyword evidence="6" id="KW-1185">Reference proteome</keyword>
<organism evidence="5 6">
    <name type="scientific">Actinokineospora bangkokensis</name>
    <dbReference type="NCBI Taxonomy" id="1193682"/>
    <lineage>
        <taxon>Bacteria</taxon>
        <taxon>Bacillati</taxon>
        <taxon>Actinomycetota</taxon>
        <taxon>Actinomycetes</taxon>
        <taxon>Pseudonocardiales</taxon>
        <taxon>Pseudonocardiaceae</taxon>
        <taxon>Actinokineospora</taxon>
    </lineage>
</organism>